<feature type="region of interest" description="Disordered" evidence="7">
    <location>
        <begin position="872"/>
        <end position="902"/>
    </location>
</feature>
<dbReference type="SUPFAM" id="SSF53335">
    <property type="entry name" value="S-adenosyl-L-methionine-dependent methyltransferases"/>
    <property type="match status" value="2"/>
</dbReference>
<comment type="caution">
    <text evidence="8">The sequence shown here is derived from an EMBL/GenBank/DDBJ whole genome shotgun (WGS) entry which is preliminary data.</text>
</comment>
<keyword evidence="2 5" id="KW-0489">Methyltransferase</keyword>
<dbReference type="PROSITE" id="PS51679">
    <property type="entry name" value="SAM_MT_C5"/>
    <property type="match status" value="2"/>
</dbReference>
<dbReference type="Gene3D" id="3.90.120.10">
    <property type="entry name" value="DNA Methylase, subunit A, domain 2"/>
    <property type="match status" value="2"/>
</dbReference>
<name>A0ABN9UIS9_9DINO</name>
<evidence type="ECO:0000313" key="8">
    <source>
        <dbReference type="EMBL" id="CAK0859600.1"/>
    </source>
</evidence>
<sequence>MQREFTLIIKPPNQGRGFAGKNAKRFEIKTNFGAILHDGVKSAYEKHQGKEPERGFFLKKGHVISTRILAERSSQIVKDFVVKCGALNSESLECTMNYDDRPGDRQARRNKKKEKARKARLEETKAKELARFQLEEATLETRASKKRKLAKGAQTGGSAGLPVPTPVQLLGKPVKNRADGFDQKGYNDQVVPGCLSKNDQEQCAKLWELLRDEGRALGFEFSSAQLNRNFRALRPHHHRRTDKDHQWCLSLGEFTAGEFCWQERDQCFSISTKDQWQKVDGRHAHWVLPHQPPTAIRYFIVLFRNIGGAAELFYHSDAVAPEPPRRPLREGHDCAGTNAPCQALRNLRVDFTEAFASDLDEFACQTIEANFRPVKFYRGEVDGDITKRDHSQAPGCDLYMAGIPCQPHSSEGNKRGFDDPRGQVFYSVVDYMRTHKPRVAVLENVRSLLHNRDGEDICEVLHELLRLDCYNIQWRVLNTAHHGVPQSRNRLYIVCIRKDFYIEGRFQWPEPIACPSVERFLDPCEAKPTLLNVQPPPQTFASEIWAVTMAKLLRDRREPLQQAWLFPVTASVGRCSVKLDTCPCLLTRNKIWISNRGRLLNAREHCRLQGMSPDDFKQVVSDAQWRKQLGNAMSVNVLERLLARLLPAVGLTGALPDRWASGTALAELETTRDVQEKSRKSPAQPLLMGICQVSGIGKWVRRSAFREVDYAPDDPTKLREFATFGEAFAFDEACRADGTGGRSAKYAAQPKSSVPEEQRAVCTAIADALKEDGNETRVQLASMEDGVHERFDVLGGQVEALAREVQQNMQPRPDQLQMMVELSAPSVSVSTLNAMLMKAQIMRKGLKVQKAKCLVEKLPVHELQKLLAEAMNPPADPEATDTRSSTAAGLAADSDARVDDAPVPEEPHTVMEIAAKATDPSVDAATTSAFHETASNASPKEQPEPSVPASIVGAVVETSAKEPEKALKCEPRQRLIERGGRKFTETTHVITEGNCPAGYKCGDEFGVKQYVGIFKEDELRAFEAHADNMIAHDERWLPDTLDISPPGAPANKRARSKYFFPEYTYGPGQTPKRGDCDEQPLPPGQVCPKCKGAQCLHTENCNHIPDWIYHPRQQCLASMLVDVGVLENAWATSAILNVYHKRGGKLGQYFDSPHLFIRPILAIGLFAAKPFTFGVKGRGMKKQLRALLSKVMSVIRSRRASLLAELESMGGQAPTTADFPEPSRDELEGESDAAALQQLILRAQSQWKEERATLRAAIEGAKEQLTAVSLFSRAGGMDVGFTRAGFKVLWAADASQAACDTYNHNAEGYSKKGKMRLDDPRNALVNVFMDAVDKLRPRSFLMENVENLGTKALFKPILDKLIERAKGLGYACQHKVLNTHNFDAPQSRERLILVGFLHTATPTQYFQGLAAISRRGQTCGEALRDIGRAGTPSNPATCTAKIEVCKSPVLRESAYSGMLFNGSGRPLAPTRPSPTLLAAMGGGNATPVIDEEQFSGGRGGSVENLHAALVECNERVAQELTPELNSVLTRAANPRAHRKEIKGKLGVRELTPELNSALTRAANPRAHRKEIKGKLGVGAAGRTYGLVAEREKADAYDSGLQTKRRLEGVWASRATLLDAYAVAWVAPESMRRLTVTEAARLQIFPHDYVFKGGTNAAYTQIGNAVPCNFAFALAQGVAKVLRRTKLYGCTIRQVPALMEYLRKQPIVSLADGEMDTFIADIFTPRPAFDEIARFSEAWSTEAAEKMQAAMKRKNCAVTWVQLVIDQHGLLVILRFGHPIILGAAKSAAKVILRCLPDKQRLAAERSLRPLDEVDRDRITSWQTVASLRPAGTKRPHESDKEEEHQSLAKRAKIAESNAKPAAALLAEYYDGSSSEEEEVMAPPLMLTNGSEQPPAPNAFDPTSVWEYRVKCEGVIIVAEVGERPERLAFRRCHHEPRRQLLLQSKVQEEYARPGMSQVVRVAMRLAKDGSVPGPGDHGRKSEFLKRCAAALRVLNPSKETDLKELGAQDQALIRQALGGDISTPYEGCLSERSSFGSAAPFRSTGATLQTRFVRASAFRECDYTETGQLREFATEAEVLAFEAARYEDGTGSKVKFWNKPRATVAAEQLALEATVAHAVAEDGNETRVQLSEVEEGIHARMDDIDKKLDKVLDYHEKAPPKSQVGDLELMARLQKMCKVGRMNTILKEFCVDHPAGLKMADKAALLVQTVPRDRLQEILASGSQQPPTKRAKRGSAQAVSSDAPQPNRSLTQFFGEPRAVAEQDPQQSSASPPCDRARAVLGQFYFETSFMDTGKDDKAFAEPALAEASTEASGGSSPESTTLSEASLQHLLSESLAAENGREVQPQIGKKTLPGTLPQTEAVKAEHAQRGGNTDESKASAIDPKLRHFDAVEVFDAKGAFKHWAPLTIEGLCGHPCNDGKLCNSNAGSCRTHQRSELARMAWEDERAAIMERGVCGVPEAMGGPCQQPRGQCSIRTASWHQKRELCAMRAEDDASCIADRGRCGVVPRGGGDACGRPRTRCPHHAAEHERCHSMVDDDPNDRCRSRRAEGSSYCAKHADYPNYSMTVQRWVVDRQQHGFAFDEEDFMAHIRAKYPGASFQQPRCHDFQKYVGHFANLGAAAEPCRSRSPKRS</sequence>
<feature type="active site" evidence="5">
    <location>
        <position position="1299"/>
    </location>
</feature>
<evidence type="ECO:0000256" key="2">
    <source>
        <dbReference type="ARBA" id="ARBA00022603"/>
    </source>
</evidence>
<dbReference type="PANTHER" id="PTHR10629:SF52">
    <property type="entry name" value="DNA (CYTOSINE-5)-METHYLTRANSFERASE 1"/>
    <property type="match status" value="1"/>
</dbReference>
<keyword evidence="4 5" id="KW-0949">S-adenosyl-L-methionine</keyword>
<dbReference type="PANTHER" id="PTHR10629">
    <property type="entry name" value="CYTOSINE-SPECIFIC METHYLTRANSFERASE"/>
    <property type="match status" value="1"/>
</dbReference>
<evidence type="ECO:0000256" key="5">
    <source>
        <dbReference type="PROSITE-ProRule" id="PRU01016"/>
    </source>
</evidence>
<keyword evidence="9" id="KW-1185">Reference proteome</keyword>
<organism evidence="8 9">
    <name type="scientific">Prorocentrum cordatum</name>
    <dbReference type="NCBI Taxonomy" id="2364126"/>
    <lineage>
        <taxon>Eukaryota</taxon>
        <taxon>Sar</taxon>
        <taxon>Alveolata</taxon>
        <taxon>Dinophyceae</taxon>
        <taxon>Prorocentrales</taxon>
        <taxon>Prorocentraceae</taxon>
        <taxon>Prorocentrum</taxon>
    </lineage>
</organism>
<dbReference type="Proteomes" id="UP001189429">
    <property type="component" value="Unassembled WGS sequence"/>
</dbReference>
<reference evidence="8" key="1">
    <citation type="submission" date="2023-10" db="EMBL/GenBank/DDBJ databases">
        <authorList>
            <person name="Chen Y."/>
            <person name="Shah S."/>
            <person name="Dougan E. K."/>
            <person name="Thang M."/>
            <person name="Chan C."/>
        </authorList>
    </citation>
    <scope>NUCLEOTIDE SEQUENCE [LARGE SCALE GENOMIC DNA]</scope>
</reference>
<feature type="region of interest" description="Disordered" evidence="7">
    <location>
        <begin position="97"/>
        <end position="122"/>
    </location>
</feature>
<comment type="similarity">
    <text evidence="5 6">Belongs to the class I-like SAM-binding methyltransferase superfamily. C5-methyltransferase family.</text>
</comment>
<dbReference type="EC" id="2.1.1.37" evidence="1"/>
<evidence type="ECO:0000256" key="1">
    <source>
        <dbReference type="ARBA" id="ARBA00011975"/>
    </source>
</evidence>
<dbReference type="InterPro" id="IPR050390">
    <property type="entry name" value="C5-Methyltransferase"/>
</dbReference>
<protein>
    <recommendedName>
        <fullName evidence="1">DNA (cytosine-5-)-methyltransferase</fullName>
        <ecNumber evidence="1">2.1.1.37</ecNumber>
    </recommendedName>
</protein>
<evidence type="ECO:0000313" key="9">
    <source>
        <dbReference type="Proteomes" id="UP001189429"/>
    </source>
</evidence>
<feature type="compositionally biased region" description="Basic and acidic residues" evidence="7">
    <location>
        <begin position="1834"/>
        <end position="1846"/>
    </location>
</feature>
<dbReference type="InterPro" id="IPR037151">
    <property type="entry name" value="AlkB-like_sf"/>
</dbReference>
<evidence type="ECO:0000256" key="6">
    <source>
        <dbReference type="RuleBase" id="RU000416"/>
    </source>
</evidence>
<feature type="region of interest" description="Disordered" evidence="7">
    <location>
        <begin position="1826"/>
        <end position="1846"/>
    </location>
</feature>
<dbReference type="Pfam" id="PF00145">
    <property type="entry name" value="DNA_methylase"/>
    <property type="match status" value="4"/>
</dbReference>
<dbReference type="InterPro" id="IPR029063">
    <property type="entry name" value="SAM-dependent_MTases_sf"/>
</dbReference>
<dbReference type="Gene3D" id="2.60.120.590">
    <property type="entry name" value="Alpha-ketoglutarate-dependent dioxygenase AlkB-like"/>
    <property type="match status" value="1"/>
</dbReference>
<feature type="compositionally biased region" description="Polar residues" evidence="7">
    <location>
        <begin position="2237"/>
        <end position="2250"/>
    </location>
</feature>
<dbReference type="InterPro" id="IPR001525">
    <property type="entry name" value="C5_MeTfrase"/>
</dbReference>
<proteinExistence type="inferred from homology"/>
<evidence type="ECO:0000256" key="4">
    <source>
        <dbReference type="ARBA" id="ARBA00022691"/>
    </source>
</evidence>
<feature type="active site" evidence="5">
    <location>
        <position position="405"/>
    </location>
</feature>
<keyword evidence="3 5" id="KW-0808">Transferase</keyword>
<evidence type="ECO:0000256" key="3">
    <source>
        <dbReference type="ARBA" id="ARBA00022679"/>
    </source>
</evidence>
<dbReference type="NCBIfam" id="TIGR00675">
    <property type="entry name" value="dcm"/>
    <property type="match status" value="1"/>
</dbReference>
<dbReference type="EMBL" id="CAUYUJ010015916">
    <property type="protein sequence ID" value="CAK0859600.1"/>
    <property type="molecule type" value="Genomic_DNA"/>
</dbReference>
<feature type="compositionally biased region" description="Basic residues" evidence="7">
    <location>
        <begin position="108"/>
        <end position="118"/>
    </location>
</feature>
<feature type="region of interest" description="Disordered" evidence="7">
    <location>
        <begin position="144"/>
        <end position="168"/>
    </location>
</feature>
<feature type="region of interest" description="Disordered" evidence="7">
    <location>
        <begin position="2338"/>
        <end position="2357"/>
    </location>
</feature>
<evidence type="ECO:0000256" key="7">
    <source>
        <dbReference type="SAM" id="MobiDB-lite"/>
    </source>
</evidence>
<accession>A0ABN9UIS9</accession>
<feature type="compositionally biased region" description="Basic and acidic residues" evidence="7">
    <location>
        <begin position="98"/>
        <end position="107"/>
    </location>
</feature>
<feature type="region of interest" description="Disordered" evidence="7">
    <location>
        <begin position="2219"/>
        <end position="2250"/>
    </location>
</feature>
<feature type="region of interest" description="Disordered" evidence="7">
    <location>
        <begin position="2304"/>
        <end position="2326"/>
    </location>
</feature>
<feature type="region of interest" description="Disordered" evidence="7">
    <location>
        <begin position="918"/>
        <end position="947"/>
    </location>
</feature>
<feature type="compositionally biased region" description="Polar residues" evidence="7">
    <location>
        <begin position="924"/>
        <end position="939"/>
    </location>
</feature>
<dbReference type="PRINTS" id="PR00105">
    <property type="entry name" value="C5METTRFRASE"/>
</dbReference>
<dbReference type="Gene3D" id="3.40.50.150">
    <property type="entry name" value="Vaccinia Virus protein VP39"/>
    <property type="match status" value="3"/>
</dbReference>
<gene>
    <name evidence="8" type="ORF">PCOR1329_LOCUS48918</name>
</gene>
<feature type="compositionally biased region" description="Low complexity" evidence="7">
    <location>
        <begin position="2306"/>
        <end position="2322"/>
    </location>
</feature>